<accession>A0A3G8M955</accession>
<keyword evidence="1" id="KW-1133">Transmembrane helix</keyword>
<evidence type="ECO:0000313" key="2">
    <source>
        <dbReference type="EMBL" id="AZG78559.1"/>
    </source>
</evidence>
<evidence type="ECO:0000313" key="3">
    <source>
        <dbReference type="Proteomes" id="UP000273982"/>
    </source>
</evidence>
<gene>
    <name evidence="2" type="ORF">EHO51_07885</name>
</gene>
<keyword evidence="1" id="KW-0812">Transmembrane</keyword>
<dbReference type="AlphaFoldDB" id="A0A3G8M955"/>
<feature type="transmembrane region" description="Helical" evidence="1">
    <location>
        <begin position="57"/>
        <end position="79"/>
    </location>
</feature>
<feature type="transmembrane region" description="Helical" evidence="1">
    <location>
        <begin position="21"/>
        <end position="45"/>
    </location>
</feature>
<proteinExistence type="predicted"/>
<dbReference type="KEGG" id="mros:EHO51_07885"/>
<sequence length="165" mass="18556">MINDARCGGARDQERDMNEGIAPFLSPLTLLLGGGLLAIGLLSLLDLHFFKTKWQGKLSLAVGLVFILATEAMFVTSGASGRYFEGQKMDVTDCEYQAERDFPAERRSNPKLIHDKIVACMDTLGYDWSKEHYHCVEAPISTNVFCYLPRAAMQRSIVAWQMRFE</sequence>
<dbReference type="EMBL" id="CP034086">
    <property type="protein sequence ID" value="AZG78559.1"/>
    <property type="molecule type" value="Genomic_DNA"/>
</dbReference>
<protein>
    <submittedName>
        <fullName evidence="2">Uncharacterized protein</fullName>
    </submittedName>
</protein>
<keyword evidence="1" id="KW-0472">Membrane</keyword>
<evidence type="ECO:0000256" key="1">
    <source>
        <dbReference type="SAM" id="Phobius"/>
    </source>
</evidence>
<dbReference type="Proteomes" id="UP000273982">
    <property type="component" value="Chromosome"/>
</dbReference>
<name>A0A3G8M955_9HYPH</name>
<reference evidence="2 3" key="1">
    <citation type="submission" date="2018-11" db="EMBL/GenBank/DDBJ databases">
        <title>Genome squencing of methanotrophic bacteria isolated from alkaline groundwater in Korea.</title>
        <authorList>
            <person name="Nguyen L.N."/>
        </authorList>
    </citation>
    <scope>NUCLEOTIDE SEQUENCE [LARGE SCALE GENOMIC DNA]</scope>
    <source>
        <strain evidence="2 3">GW6</strain>
    </source>
</reference>
<organism evidence="2 3">
    <name type="scientific">Methylocystis rosea</name>
    <dbReference type="NCBI Taxonomy" id="173366"/>
    <lineage>
        <taxon>Bacteria</taxon>
        <taxon>Pseudomonadati</taxon>
        <taxon>Pseudomonadota</taxon>
        <taxon>Alphaproteobacteria</taxon>
        <taxon>Hyphomicrobiales</taxon>
        <taxon>Methylocystaceae</taxon>
        <taxon>Methylocystis</taxon>
    </lineage>
</organism>